<evidence type="ECO:0000313" key="1">
    <source>
        <dbReference type="EMBL" id="GGM54525.1"/>
    </source>
</evidence>
<dbReference type="AlphaFoldDB" id="A0A8H9GXR0"/>
<dbReference type="InterPro" id="IPR027417">
    <property type="entry name" value="P-loop_NTPase"/>
</dbReference>
<proteinExistence type="predicted"/>
<dbReference type="InterPro" id="IPR011990">
    <property type="entry name" value="TPR-like_helical_dom_sf"/>
</dbReference>
<name>A0A8H9GXR0_9DEIO</name>
<dbReference type="SUPFAM" id="SSF48452">
    <property type="entry name" value="TPR-like"/>
    <property type="match status" value="1"/>
</dbReference>
<gene>
    <name evidence="1" type="ORF">GCM10008956_32990</name>
</gene>
<comment type="caution">
    <text evidence="1">The sequence shown here is derived from an EMBL/GenBank/DDBJ whole genome shotgun (WGS) entry which is preliminary data.</text>
</comment>
<sequence length="790" mass="84835">MRLLTFGGLSVSGVSYRREKPLLLLTYLSLEGPQARRHLANLFWPDAANPMNSLAQHLIRLRPLPGAVSEVEQQVEAHLPCDALEFRAHLRAGRLHEATTLATGPFLHGLHLDLNTDLEEWLLETRDALGAEVRAAHLALAELAHARGETSEALAQADRAYHAPGAAPCPPEDLLRLWAVAGHAEQPLTLALRRDAADLQLPLPAPAPPATEVHLIGRTAELAAVSALRAGQTGWVSGAAGLGKTALLRALSARGWRFLPARPDAPLATLAPLSARPLRTLSDAVELLHDPRLKLAVDDWDALDDLTREALHRTARHGSGAALIIAARTPPPFTPALHLPLQVLSDEDLAAFPGAFDATSGHPVLLTAFLQGAPPERALAAHLTHLGPGLLPLYLTLTAQEVPDLSATRAALGIDAATLTGALDQLIREGLARPDGTVQPLAPARALLAAEGHEAALIHLRLARHLDPDRAWPYWQAAQHLWEPADASACATAAYHHATRQRAQGQAWAAVTTLEDAPPSPDGLLLRGWTLLDLGRAPEALRVTEALPLSDDVRAMRAAAHLYCGQPREAQALAAPVAPALSAAYAHAQSTLAHAADRLGEPEVAAAYHRTSANIWHLLGDDVRHTEAQVHLTTLDCLSRGAPLDRFTDLHRAAQTPALQGTVLLNSAHVHHRAGLLDEALTLGELAERCYRTTGDQVGLANALNTQAVVYHLRDRVADARPRYREALDLARQAGHVNLISLIASNLAEIEGRLEDALQIITFLRQVGHHVQAEHLIQQFKVAPDGLRPP</sequence>
<accession>A0A8H9GXR0</accession>
<dbReference type="SUPFAM" id="SSF52540">
    <property type="entry name" value="P-loop containing nucleoside triphosphate hydrolases"/>
    <property type="match status" value="1"/>
</dbReference>
<organism evidence="1 2">
    <name type="scientific">Deinococcus arenae</name>
    <dbReference type="NCBI Taxonomy" id="1452751"/>
    <lineage>
        <taxon>Bacteria</taxon>
        <taxon>Thermotogati</taxon>
        <taxon>Deinococcota</taxon>
        <taxon>Deinococci</taxon>
        <taxon>Deinococcales</taxon>
        <taxon>Deinococcaceae</taxon>
        <taxon>Deinococcus</taxon>
    </lineage>
</organism>
<dbReference type="Pfam" id="PF13424">
    <property type="entry name" value="TPR_12"/>
    <property type="match status" value="1"/>
</dbReference>
<dbReference type="RefSeq" id="WP_189062744.1">
    <property type="nucleotide sequence ID" value="NZ_BMQG01000015.1"/>
</dbReference>
<evidence type="ECO:0000313" key="2">
    <source>
        <dbReference type="Proteomes" id="UP000600547"/>
    </source>
</evidence>
<dbReference type="Proteomes" id="UP000600547">
    <property type="component" value="Unassembled WGS sequence"/>
</dbReference>
<dbReference type="Gene3D" id="1.25.40.10">
    <property type="entry name" value="Tetratricopeptide repeat domain"/>
    <property type="match status" value="2"/>
</dbReference>
<dbReference type="EMBL" id="BMQG01000015">
    <property type="protein sequence ID" value="GGM54525.1"/>
    <property type="molecule type" value="Genomic_DNA"/>
</dbReference>
<protein>
    <submittedName>
        <fullName evidence="1">Uncharacterized protein</fullName>
    </submittedName>
</protein>
<keyword evidence="2" id="KW-1185">Reference proteome</keyword>
<reference evidence="2" key="1">
    <citation type="journal article" date="2019" name="Int. J. Syst. Evol. Microbiol.">
        <title>The Global Catalogue of Microorganisms (GCM) 10K type strain sequencing project: providing services to taxonomists for standard genome sequencing and annotation.</title>
        <authorList>
            <consortium name="The Broad Institute Genomics Platform"/>
            <consortium name="The Broad Institute Genome Sequencing Center for Infectious Disease"/>
            <person name="Wu L."/>
            <person name="Ma J."/>
        </authorList>
    </citation>
    <scope>NUCLEOTIDE SEQUENCE [LARGE SCALE GENOMIC DNA]</scope>
    <source>
        <strain evidence="2">JCM 31047</strain>
    </source>
</reference>